<name>A0A7S2FLH0_9STRA</name>
<evidence type="ECO:0000256" key="6">
    <source>
        <dbReference type="ARBA" id="ARBA00023002"/>
    </source>
</evidence>
<keyword evidence="5" id="KW-0732">Signal</keyword>
<keyword evidence="4" id="KW-0575">Peroxidase</keyword>
<keyword evidence="6" id="KW-0560">Oxidoreductase</keyword>
<dbReference type="GO" id="GO:0004602">
    <property type="term" value="F:glutathione peroxidase activity"/>
    <property type="evidence" value="ECO:0007669"/>
    <property type="project" value="TreeGrafter"/>
</dbReference>
<proteinExistence type="inferred from homology"/>
<gene>
    <name evidence="7" type="ORF">FPAR1323_LOCUS4737</name>
</gene>
<dbReference type="GO" id="GO:0006979">
    <property type="term" value="P:response to oxidative stress"/>
    <property type="evidence" value="ECO:0007669"/>
    <property type="project" value="InterPro"/>
</dbReference>
<dbReference type="PANTHER" id="PTHR11592">
    <property type="entry name" value="GLUTATHIONE PEROXIDASE"/>
    <property type="match status" value="1"/>
</dbReference>
<evidence type="ECO:0000313" key="7">
    <source>
        <dbReference type="EMBL" id="CAD9400200.1"/>
    </source>
</evidence>
<dbReference type="GO" id="GO:0005576">
    <property type="term" value="C:extracellular region"/>
    <property type="evidence" value="ECO:0007669"/>
    <property type="project" value="UniProtKB-SubCell"/>
</dbReference>
<dbReference type="InterPro" id="IPR036249">
    <property type="entry name" value="Thioredoxin-like_sf"/>
</dbReference>
<organism evidence="7">
    <name type="scientific">Florenciella parvula</name>
    <dbReference type="NCBI Taxonomy" id="236787"/>
    <lineage>
        <taxon>Eukaryota</taxon>
        <taxon>Sar</taxon>
        <taxon>Stramenopiles</taxon>
        <taxon>Ochrophyta</taxon>
        <taxon>Dictyochophyceae</taxon>
        <taxon>Florenciellales</taxon>
        <taxon>Florenciella</taxon>
    </lineage>
</organism>
<dbReference type="PROSITE" id="PS51355">
    <property type="entry name" value="GLUTATHIONE_PEROXID_3"/>
    <property type="match status" value="1"/>
</dbReference>
<protein>
    <recommendedName>
        <fullName evidence="8">Glutathione peroxidase</fullName>
    </recommendedName>
</protein>
<evidence type="ECO:0000256" key="3">
    <source>
        <dbReference type="ARBA" id="ARBA00022525"/>
    </source>
</evidence>
<evidence type="ECO:0000256" key="4">
    <source>
        <dbReference type="ARBA" id="ARBA00022559"/>
    </source>
</evidence>
<dbReference type="SUPFAM" id="SSF52833">
    <property type="entry name" value="Thioredoxin-like"/>
    <property type="match status" value="1"/>
</dbReference>
<dbReference type="PANTHER" id="PTHR11592:SF88">
    <property type="entry name" value="GLUTATHIONE PEROXIDASE-RELATED"/>
    <property type="match status" value="1"/>
</dbReference>
<evidence type="ECO:0000256" key="1">
    <source>
        <dbReference type="ARBA" id="ARBA00004613"/>
    </source>
</evidence>
<reference evidence="7" key="1">
    <citation type="submission" date="2021-01" db="EMBL/GenBank/DDBJ databases">
        <authorList>
            <person name="Corre E."/>
            <person name="Pelletier E."/>
            <person name="Niang G."/>
            <person name="Scheremetjew M."/>
            <person name="Finn R."/>
            <person name="Kale V."/>
            <person name="Holt S."/>
            <person name="Cochrane G."/>
            <person name="Meng A."/>
            <person name="Brown T."/>
            <person name="Cohen L."/>
        </authorList>
    </citation>
    <scope>NUCLEOTIDE SEQUENCE</scope>
    <source>
        <strain evidence="7">RCC1693</strain>
    </source>
</reference>
<dbReference type="InterPro" id="IPR000889">
    <property type="entry name" value="Glutathione_peroxidase"/>
</dbReference>
<sequence length="152" mass="17050">MMNALVEKYGTDKVAVLGFICNQFGHQSNGNEGEFVNVLEHVRPGSGFKCADGVELFAKCDVNGATQLPLFKWMKERQRIPFGDDGDNKGNGVQDNDALTQGDKSVLWSPIARGDIGWNFEKFLIGPDGKFVRRYSRYYLIDDIHADIDQLM</sequence>
<accession>A0A7S2FLH0</accession>
<keyword evidence="3" id="KW-0964">Secreted</keyword>
<evidence type="ECO:0008006" key="8">
    <source>
        <dbReference type="Google" id="ProtNLM"/>
    </source>
</evidence>
<dbReference type="Gene3D" id="3.40.30.10">
    <property type="entry name" value="Glutaredoxin"/>
    <property type="match status" value="1"/>
</dbReference>
<dbReference type="PIRSF" id="PIRSF000303">
    <property type="entry name" value="Glutathion_perox"/>
    <property type="match status" value="1"/>
</dbReference>
<comment type="subcellular location">
    <subcellularLocation>
        <location evidence="1">Secreted</location>
    </subcellularLocation>
</comment>
<comment type="similarity">
    <text evidence="2">Belongs to the glutathione peroxidase family.</text>
</comment>
<evidence type="ECO:0000256" key="2">
    <source>
        <dbReference type="ARBA" id="ARBA00006926"/>
    </source>
</evidence>
<dbReference type="EMBL" id="HBGT01008696">
    <property type="protein sequence ID" value="CAD9400200.1"/>
    <property type="molecule type" value="Transcribed_RNA"/>
</dbReference>
<dbReference type="Pfam" id="PF00255">
    <property type="entry name" value="GSHPx"/>
    <property type="match status" value="1"/>
</dbReference>
<dbReference type="AlphaFoldDB" id="A0A7S2FLH0"/>
<evidence type="ECO:0000256" key="5">
    <source>
        <dbReference type="ARBA" id="ARBA00022729"/>
    </source>
</evidence>